<dbReference type="KEGG" id="dalk:DSCA_36060"/>
<organism evidence="2 3">
    <name type="scientific">Desulfosarcina alkanivorans</name>
    <dbReference type="NCBI Taxonomy" id="571177"/>
    <lineage>
        <taxon>Bacteria</taxon>
        <taxon>Pseudomonadati</taxon>
        <taxon>Thermodesulfobacteriota</taxon>
        <taxon>Desulfobacteria</taxon>
        <taxon>Desulfobacterales</taxon>
        <taxon>Desulfosarcinaceae</taxon>
        <taxon>Desulfosarcina</taxon>
    </lineage>
</organism>
<evidence type="ECO:0008006" key="4">
    <source>
        <dbReference type="Google" id="ProtNLM"/>
    </source>
</evidence>
<dbReference type="InterPro" id="IPR038404">
    <property type="entry name" value="TRAP_DctP_sf"/>
</dbReference>
<keyword evidence="1" id="KW-0732">Signal</keyword>
<reference evidence="2 3" key="1">
    <citation type="submission" date="2019-11" db="EMBL/GenBank/DDBJ databases">
        <title>Comparative genomics of hydrocarbon-degrading Desulfosarcina strains.</title>
        <authorList>
            <person name="Watanabe M."/>
            <person name="Kojima H."/>
            <person name="Fukui M."/>
        </authorList>
    </citation>
    <scope>NUCLEOTIDE SEQUENCE [LARGE SCALE GENOMIC DNA]</scope>
    <source>
        <strain evidence="2 3">PL12</strain>
    </source>
</reference>
<proteinExistence type="predicted"/>
<dbReference type="PANTHER" id="PTHR33376">
    <property type="match status" value="1"/>
</dbReference>
<dbReference type="EMBL" id="AP021874">
    <property type="protein sequence ID" value="BBO69676.1"/>
    <property type="molecule type" value="Genomic_DNA"/>
</dbReference>
<dbReference type="Gene3D" id="3.40.190.170">
    <property type="entry name" value="Bacterial extracellular solute-binding protein, family 7"/>
    <property type="match status" value="1"/>
</dbReference>
<evidence type="ECO:0000256" key="1">
    <source>
        <dbReference type="ARBA" id="ARBA00022729"/>
    </source>
</evidence>
<evidence type="ECO:0000313" key="3">
    <source>
        <dbReference type="Proteomes" id="UP000427906"/>
    </source>
</evidence>
<dbReference type="InterPro" id="IPR018389">
    <property type="entry name" value="DctP_fam"/>
</dbReference>
<sequence>MEKMIHERSNGRLEMESVSRRFPGTDIIQDVARGKADAGDLHMVYHSGIYPLWNWDEIPGIVNMNPNTGVSEELDIYNDPKVRACYDKTMGKIGLKFWFVTQWDPCNGIWSKKEIKTLDDIKGLKIWTPGYLPARGMKALGASTVSMPGSEAAPALLAGAIDAALLPMDFGYSIGLAKIAKYFTRIPISPTRSSVTVVNEKFFTKLPKDLQKVFQEVGLELQQMVNRSTRAGYALSADAVDLAGIKRGELVPAAMAEARKKLKAIEEEWVTLSGKQGRDFLPLVKDAANRHRNLKTEKSTFCMTVH</sequence>
<gene>
    <name evidence="2" type="ORF">DSCA_36060</name>
</gene>
<dbReference type="Pfam" id="PF03480">
    <property type="entry name" value="DctP"/>
    <property type="match status" value="1"/>
</dbReference>
<dbReference type="SUPFAM" id="SSF53850">
    <property type="entry name" value="Periplasmic binding protein-like II"/>
    <property type="match status" value="1"/>
</dbReference>
<dbReference type="AlphaFoldDB" id="A0A5K7YKD6"/>
<dbReference type="NCBIfam" id="NF037995">
    <property type="entry name" value="TRAP_S1"/>
    <property type="match status" value="1"/>
</dbReference>
<accession>A0A5K7YKD6</accession>
<keyword evidence="3" id="KW-1185">Reference proteome</keyword>
<protein>
    <recommendedName>
        <fullName evidence="4">ABC transporter substrate-binding protein</fullName>
    </recommendedName>
</protein>
<evidence type="ECO:0000313" key="2">
    <source>
        <dbReference type="EMBL" id="BBO69676.1"/>
    </source>
</evidence>
<dbReference type="GO" id="GO:0055085">
    <property type="term" value="P:transmembrane transport"/>
    <property type="evidence" value="ECO:0007669"/>
    <property type="project" value="InterPro"/>
</dbReference>
<name>A0A5K7YKD6_9BACT</name>
<dbReference type="RefSeq" id="WP_167527840.1">
    <property type="nucleotide sequence ID" value="NZ_AP021874.1"/>
</dbReference>
<dbReference type="PANTHER" id="PTHR33376:SF5">
    <property type="entry name" value="EXTRACYTOPLASMIC SOLUTE RECEPTOR PROTEIN"/>
    <property type="match status" value="1"/>
</dbReference>
<dbReference type="Proteomes" id="UP000427906">
    <property type="component" value="Chromosome"/>
</dbReference>